<dbReference type="AlphaFoldDB" id="A0A831EPU2"/>
<reference evidence="1 2" key="2">
    <citation type="submission" date="2013-04" db="EMBL/GenBank/DDBJ databases">
        <title>Comparative genomics of 12 strains of Erwinia amylovora identifies a pan-genome with a large conserved core and provides insights into host specificity.</title>
        <authorList>
            <person name="Mann R.A."/>
            <person name="Smits T.H.M."/>
            <person name="Buehlmann A."/>
            <person name="Blom J."/>
            <person name="Goesmann A."/>
            <person name="Frey J.E."/>
            <person name="Plummer K.M."/>
            <person name="Beer S.V."/>
            <person name="Luck J."/>
            <person name="Duffy B."/>
            <person name="Rodoni B."/>
        </authorList>
    </citation>
    <scope>NUCLEOTIDE SEQUENCE [LARGE SCALE GENOMIC DNA]</scope>
    <source>
        <strain evidence="2">CFBP 1232</strain>
    </source>
</reference>
<name>A0A831EPU2_ERWAM</name>
<comment type="caution">
    <text evidence="1">The sequence shown here is derived from an EMBL/GenBank/DDBJ whole genome shotgun (WGS) entry which is preliminary data.</text>
</comment>
<evidence type="ECO:0000313" key="2">
    <source>
        <dbReference type="Proteomes" id="UP000013111"/>
    </source>
</evidence>
<dbReference type="Proteomes" id="UP000013111">
    <property type="component" value="Unassembled WGS sequence"/>
</dbReference>
<proteinExistence type="predicted"/>
<reference evidence="1 2" key="1">
    <citation type="submission" date="2012-11" db="EMBL/GenBank/DDBJ databases">
        <authorList>
            <person name="Linke B."/>
        </authorList>
    </citation>
    <scope>NUCLEOTIDE SEQUENCE [LARGE SCALE GENOMIC DNA]</scope>
    <source>
        <strain evidence="2">CFBP 1232</strain>
    </source>
</reference>
<protein>
    <submittedName>
        <fullName evidence="1">Uncharacterized protein</fullName>
    </submittedName>
</protein>
<evidence type="ECO:0000313" key="1">
    <source>
        <dbReference type="EMBL" id="CCO93072.1"/>
    </source>
</evidence>
<dbReference type="EMBL" id="CAPB01000008">
    <property type="protein sequence ID" value="CCO93072.1"/>
    <property type="molecule type" value="Genomic_DNA"/>
</dbReference>
<accession>A0A831EPU2</accession>
<sequence>MSGTGSPGPGNMAIVTAAIRQARLPALVLAAGVIGRSLLVASAGQSCCK</sequence>
<organism evidence="1 2">
    <name type="scientific">Erwinia amylovora NBRC 12687 = CFBP 1232</name>
    <dbReference type="NCBI Taxonomy" id="1219359"/>
    <lineage>
        <taxon>Bacteria</taxon>
        <taxon>Pseudomonadati</taxon>
        <taxon>Pseudomonadota</taxon>
        <taxon>Gammaproteobacteria</taxon>
        <taxon>Enterobacterales</taxon>
        <taxon>Erwiniaceae</taxon>
        <taxon>Erwinia</taxon>
    </lineage>
</organism>
<gene>
    <name evidence="1" type="ORF">BN437_1120</name>
</gene>